<proteinExistence type="inferred from homology"/>
<dbReference type="Gene3D" id="3.40.718.10">
    <property type="entry name" value="Isopropylmalate Dehydrogenase"/>
    <property type="match status" value="1"/>
</dbReference>
<protein>
    <submittedName>
        <fullName evidence="5">Phosphotransacetylase</fullName>
    </submittedName>
</protein>
<comment type="similarity">
    <text evidence="1">Belongs to the phosphate acetyltransferase and butyryltransferase family.</text>
</comment>
<evidence type="ECO:0000256" key="1">
    <source>
        <dbReference type="ARBA" id="ARBA00005656"/>
    </source>
</evidence>
<dbReference type="SUPFAM" id="SSF53659">
    <property type="entry name" value="Isocitrate/Isopropylmalate dehydrogenase-like"/>
    <property type="match status" value="1"/>
</dbReference>
<dbReference type="AlphaFoldDB" id="A0A429Z5C8"/>
<dbReference type="GO" id="GO:0016746">
    <property type="term" value="F:acyltransferase activity"/>
    <property type="evidence" value="ECO:0007669"/>
    <property type="project" value="UniProtKB-KW"/>
</dbReference>
<dbReference type="Proteomes" id="UP000277864">
    <property type="component" value="Unassembled WGS sequence"/>
</dbReference>
<dbReference type="InterPro" id="IPR012147">
    <property type="entry name" value="P_Ac_Bu_trans"/>
</dbReference>
<accession>A0A429Z5C8</accession>
<dbReference type="OrthoDB" id="9774179at2"/>
<evidence type="ECO:0000256" key="3">
    <source>
        <dbReference type="ARBA" id="ARBA00023315"/>
    </source>
</evidence>
<dbReference type="Pfam" id="PF01515">
    <property type="entry name" value="PTA_PTB"/>
    <property type="match status" value="1"/>
</dbReference>
<gene>
    <name evidence="5" type="ORF">C7P63_08715</name>
</gene>
<dbReference type="PANTHER" id="PTHR43356:SF2">
    <property type="entry name" value="PHOSPHATE ACETYLTRANSFERASE"/>
    <property type="match status" value="1"/>
</dbReference>
<reference evidence="5 6" key="1">
    <citation type="submission" date="2018-03" db="EMBL/GenBank/DDBJ databases">
        <authorList>
            <person name="Gulvik C.A."/>
        </authorList>
    </citation>
    <scope>NUCLEOTIDE SEQUENCE [LARGE SCALE GENOMIC DNA]</scope>
    <source>
        <strain evidence="5 6">JCM 31581</strain>
    </source>
</reference>
<evidence type="ECO:0000256" key="2">
    <source>
        <dbReference type="ARBA" id="ARBA00022679"/>
    </source>
</evidence>
<evidence type="ECO:0000313" key="6">
    <source>
        <dbReference type="Proteomes" id="UP000277864"/>
    </source>
</evidence>
<organism evidence="5 6">
    <name type="scientific">Vagococcus humatus</name>
    <dbReference type="NCBI Taxonomy" id="1889241"/>
    <lineage>
        <taxon>Bacteria</taxon>
        <taxon>Bacillati</taxon>
        <taxon>Bacillota</taxon>
        <taxon>Bacilli</taxon>
        <taxon>Lactobacillales</taxon>
        <taxon>Enterococcaceae</taxon>
        <taxon>Vagococcus</taxon>
    </lineage>
</organism>
<dbReference type="InterPro" id="IPR050500">
    <property type="entry name" value="Phos_Acetyltrans/Butyryltrans"/>
</dbReference>
<keyword evidence="3" id="KW-0012">Acyltransferase</keyword>
<evidence type="ECO:0000259" key="4">
    <source>
        <dbReference type="Pfam" id="PF01515"/>
    </source>
</evidence>
<feature type="domain" description="Phosphate acetyl/butaryl transferase" evidence="4">
    <location>
        <begin position="60"/>
        <end position="277"/>
    </location>
</feature>
<dbReference type="InterPro" id="IPR002505">
    <property type="entry name" value="PTA_PTB"/>
</dbReference>
<keyword evidence="6" id="KW-1185">Reference proteome</keyword>
<evidence type="ECO:0000313" key="5">
    <source>
        <dbReference type="EMBL" id="RST88893.1"/>
    </source>
</evidence>
<dbReference type="RefSeq" id="WP_125943771.1">
    <property type="nucleotide sequence ID" value="NZ_PXZH01000005.1"/>
</dbReference>
<sequence length="291" mass="31591">MKKKELKFVIPGGNDPHIFELIDHFKEEAICFEVVDQTDLDETCQLENMVYHQVDSTDEVLRVAIEMVAKGEVDGIIKGIVQTHQLLKEVLKKDYQLVEHGFLSHVSRISVKDTGQTFLLTDAAINITPDIKDMQKIIQNALLVGTKIGIAQPKVALISSAENYNPKMPSSVSAKSLTEYYQAHPEEVGEGIVYGPLSLDLALSKASVHDKRFKGPIAGDADILVVPSIDVGNVLYKSLALFSHVQMGGIVVGARVPIVLSSRGDSVANKVSSIQLALEYGGGFHGASLSD</sequence>
<dbReference type="PANTHER" id="PTHR43356">
    <property type="entry name" value="PHOSPHATE ACETYLTRANSFERASE"/>
    <property type="match status" value="1"/>
</dbReference>
<keyword evidence="2" id="KW-0808">Transferase</keyword>
<name>A0A429Z5C8_9ENTE</name>
<comment type="caution">
    <text evidence="5">The sequence shown here is derived from an EMBL/GenBank/DDBJ whole genome shotgun (WGS) entry which is preliminary data.</text>
</comment>
<dbReference type="PIRSF" id="PIRSF000428">
    <property type="entry name" value="P_Ac_trans"/>
    <property type="match status" value="1"/>
</dbReference>
<dbReference type="EMBL" id="PXZH01000005">
    <property type="protein sequence ID" value="RST88893.1"/>
    <property type="molecule type" value="Genomic_DNA"/>
</dbReference>